<dbReference type="Proteomes" id="UP000597444">
    <property type="component" value="Unassembled WGS sequence"/>
</dbReference>
<dbReference type="AlphaFoldDB" id="A0A8J3ILE4"/>
<reference evidence="1" key="1">
    <citation type="submission" date="2020-10" db="EMBL/GenBank/DDBJ databases">
        <title>Taxonomic study of unclassified bacteria belonging to the class Ktedonobacteria.</title>
        <authorList>
            <person name="Yabe S."/>
            <person name="Wang C.M."/>
            <person name="Zheng Y."/>
            <person name="Sakai Y."/>
            <person name="Cavaletti L."/>
            <person name="Monciardini P."/>
            <person name="Donadio S."/>
        </authorList>
    </citation>
    <scope>NUCLEOTIDE SEQUENCE</scope>
    <source>
        <strain evidence="1">ID150040</strain>
    </source>
</reference>
<keyword evidence="2" id="KW-1185">Reference proteome</keyword>
<dbReference type="Gene3D" id="2.30.110.10">
    <property type="entry name" value="Electron Transport, Fmn-binding Protein, Chain A"/>
    <property type="match status" value="1"/>
</dbReference>
<evidence type="ECO:0008006" key="3">
    <source>
        <dbReference type="Google" id="ProtNLM"/>
    </source>
</evidence>
<proteinExistence type="predicted"/>
<name>A0A8J3ILE4_9CHLR</name>
<protein>
    <recommendedName>
        <fullName evidence="3">Nitroreductase family deazaflavin-dependent oxidoreductase</fullName>
    </recommendedName>
</protein>
<comment type="caution">
    <text evidence="1">The sequence shown here is derived from an EMBL/GenBank/DDBJ whole genome shotgun (WGS) entry which is preliminary data.</text>
</comment>
<gene>
    <name evidence="1" type="ORF">KSF_045910</name>
</gene>
<dbReference type="Pfam" id="PF04075">
    <property type="entry name" value="F420H2_quin_red"/>
    <property type="match status" value="1"/>
</dbReference>
<evidence type="ECO:0000313" key="1">
    <source>
        <dbReference type="EMBL" id="GHO94543.1"/>
    </source>
</evidence>
<dbReference type="InterPro" id="IPR012349">
    <property type="entry name" value="Split_barrel_FMN-bd"/>
</dbReference>
<dbReference type="InterPro" id="IPR004378">
    <property type="entry name" value="F420H2_quin_Rdtase"/>
</dbReference>
<dbReference type="RefSeq" id="WP_220205271.1">
    <property type="nucleotide sequence ID" value="NZ_BNJK01000001.1"/>
</dbReference>
<sequence length="160" mass="17898">MTVETTVPGPPDPSRFLVGVFNAVFVTILRSPLHGILSKSFALLSFKGRKSGKLYTFVIGYQRDGDVLTIISPRGWWKNLRDGNVPVKIFLHGKWCNAVAEAFQGGEIAVNAFQRAAQKSPNLIRMYRIEREADGQLKPESLRQATRKVAVIHVRLKPEP</sequence>
<organism evidence="1 2">
    <name type="scientific">Reticulibacter mediterranei</name>
    <dbReference type="NCBI Taxonomy" id="2778369"/>
    <lineage>
        <taxon>Bacteria</taxon>
        <taxon>Bacillati</taxon>
        <taxon>Chloroflexota</taxon>
        <taxon>Ktedonobacteria</taxon>
        <taxon>Ktedonobacterales</taxon>
        <taxon>Reticulibacteraceae</taxon>
        <taxon>Reticulibacter</taxon>
    </lineage>
</organism>
<dbReference type="EMBL" id="BNJK01000001">
    <property type="protein sequence ID" value="GHO94543.1"/>
    <property type="molecule type" value="Genomic_DNA"/>
</dbReference>
<evidence type="ECO:0000313" key="2">
    <source>
        <dbReference type="Proteomes" id="UP000597444"/>
    </source>
</evidence>
<dbReference type="GO" id="GO:0016491">
    <property type="term" value="F:oxidoreductase activity"/>
    <property type="evidence" value="ECO:0007669"/>
    <property type="project" value="InterPro"/>
</dbReference>
<accession>A0A8J3ILE4</accession>